<gene>
    <name evidence="2" type="ORF">ACFSQT_11630</name>
</gene>
<evidence type="ECO:0000313" key="2">
    <source>
        <dbReference type="EMBL" id="MFD2053713.1"/>
    </source>
</evidence>
<evidence type="ECO:0000313" key="3">
    <source>
        <dbReference type="Proteomes" id="UP001597349"/>
    </source>
</evidence>
<reference evidence="3" key="1">
    <citation type="journal article" date="2019" name="Int. J. Syst. Evol. Microbiol.">
        <title>The Global Catalogue of Microorganisms (GCM) 10K type strain sequencing project: providing services to taxonomists for standard genome sequencing and annotation.</title>
        <authorList>
            <consortium name="The Broad Institute Genomics Platform"/>
            <consortium name="The Broad Institute Genome Sequencing Center for Infectious Disease"/>
            <person name="Wu L."/>
            <person name="Ma J."/>
        </authorList>
    </citation>
    <scope>NUCLEOTIDE SEQUENCE [LARGE SCALE GENOMIC DNA]</scope>
    <source>
        <strain evidence="3">CGMCC 1.16226</strain>
    </source>
</reference>
<name>A0ABW4WCE8_9HYPH</name>
<keyword evidence="3" id="KW-1185">Reference proteome</keyword>
<organism evidence="2 3">
    <name type="scientific">Mesorhizobium calcicola</name>
    <dbReference type="NCBI Taxonomy" id="1300310"/>
    <lineage>
        <taxon>Bacteria</taxon>
        <taxon>Pseudomonadati</taxon>
        <taxon>Pseudomonadota</taxon>
        <taxon>Alphaproteobacteria</taxon>
        <taxon>Hyphomicrobiales</taxon>
        <taxon>Phyllobacteriaceae</taxon>
        <taxon>Mesorhizobium</taxon>
    </lineage>
</organism>
<dbReference type="SUPFAM" id="SSF88723">
    <property type="entry name" value="PIN domain-like"/>
    <property type="match status" value="1"/>
</dbReference>
<dbReference type="RefSeq" id="WP_379018616.1">
    <property type="nucleotide sequence ID" value="NZ_JBHUGY010000019.1"/>
</dbReference>
<accession>A0ABW4WCE8</accession>
<feature type="domain" description="PIN" evidence="1">
    <location>
        <begin position="2"/>
        <end position="132"/>
    </location>
</feature>
<proteinExistence type="predicted"/>
<dbReference type="Gene3D" id="3.40.50.1010">
    <property type="entry name" value="5'-nuclease"/>
    <property type="match status" value="1"/>
</dbReference>
<dbReference type="Proteomes" id="UP001597349">
    <property type="component" value="Unassembled WGS sequence"/>
</dbReference>
<dbReference type="InterPro" id="IPR002716">
    <property type="entry name" value="PIN_dom"/>
</dbReference>
<dbReference type="InterPro" id="IPR029060">
    <property type="entry name" value="PIN-like_dom_sf"/>
</dbReference>
<comment type="caution">
    <text evidence="2">The sequence shown here is derived from an EMBL/GenBank/DDBJ whole genome shotgun (WGS) entry which is preliminary data.</text>
</comment>
<dbReference type="Pfam" id="PF01850">
    <property type="entry name" value="PIN"/>
    <property type="match status" value="1"/>
</dbReference>
<protein>
    <submittedName>
        <fullName evidence="2">Type II toxin-antitoxin system VapC family toxin</fullName>
    </submittedName>
</protein>
<evidence type="ECO:0000259" key="1">
    <source>
        <dbReference type="Pfam" id="PF01850"/>
    </source>
</evidence>
<dbReference type="EMBL" id="JBHUGY010000019">
    <property type="protein sequence ID" value="MFD2053713.1"/>
    <property type="molecule type" value="Genomic_DNA"/>
</dbReference>
<sequence>MYLLDTQALTDLVSGSENAIRDRVERAEMQDHDVKASVVSFGLLKARILAMSDPSARDVWERRFEVARRKMRASGDLLEVSEATAMEFAFLYGLDLFRGNAAGQAIPLGDGDLLVLATAISEGFTLLTNDAQGYAEAIRNRGLLVEQV</sequence>